<organism evidence="3 4">
    <name type="scientific">Olpidium bornovanus</name>
    <dbReference type="NCBI Taxonomy" id="278681"/>
    <lineage>
        <taxon>Eukaryota</taxon>
        <taxon>Fungi</taxon>
        <taxon>Fungi incertae sedis</taxon>
        <taxon>Olpidiomycota</taxon>
        <taxon>Olpidiomycotina</taxon>
        <taxon>Olpidiomycetes</taxon>
        <taxon>Olpidiales</taxon>
        <taxon>Olpidiaceae</taxon>
        <taxon>Olpidium</taxon>
    </lineage>
</organism>
<feature type="compositionally biased region" description="Pro residues" evidence="1">
    <location>
        <begin position="258"/>
        <end position="270"/>
    </location>
</feature>
<feature type="transmembrane region" description="Helical" evidence="2">
    <location>
        <begin position="185"/>
        <end position="209"/>
    </location>
</feature>
<name>A0A8H8DM61_9FUNG</name>
<comment type="caution">
    <text evidence="3">The sequence shown here is derived from an EMBL/GenBank/DDBJ whole genome shotgun (WGS) entry which is preliminary data.</text>
</comment>
<evidence type="ECO:0000256" key="1">
    <source>
        <dbReference type="SAM" id="MobiDB-lite"/>
    </source>
</evidence>
<dbReference type="SUPFAM" id="SSF56672">
    <property type="entry name" value="DNA/RNA polymerases"/>
    <property type="match status" value="1"/>
</dbReference>
<protein>
    <submittedName>
        <fullName evidence="3">Uncharacterized protein</fullName>
    </submittedName>
</protein>
<dbReference type="EMBL" id="JAEFCI010000258">
    <property type="protein sequence ID" value="KAG5463674.1"/>
    <property type="molecule type" value="Genomic_DNA"/>
</dbReference>
<reference evidence="3 4" key="1">
    <citation type="journal article" name="Sci. Rep.">
        <title>Genome-scale phylogenetic analyses confirm Olpidium as the closest living zoosporic fungus to the non-flagellated, terrestrial fungi.</title>
        <authorList>
            <person name="Chang Y."/>
            <person name="Rochon D."/>
            <person name="Sekimoto S."/>
            <person name="Wang Y."/>
            <person name="Chovatia M."/>
            <person name="Sandor L."/>
            <person name="Salamov A."/>
            <person name="Grigoriev I.V."/>
            <person name="Stajich J.E."/>
            <person name="Spatafora J.W."/>
        </authorList>
    </citation>
    <scope>NUCLEOTIDE SEQUENCE [LARGE SCALE GENOMIC DNA]</scope>
    <source>
        <strain evidence="3">S191</strain>
    </source>
</reference>
<dbReference type="AlphaFoldDB" id="A0A8H8DM61"/>
<keyword evidence="4" id="KW-1185">Reference proteome</keyword>
<gene>
    <name evidence="3" type="ORF">BJ554DRAFT_5399</name>
</gene>
<sequence>MGRGIQGVLDAQLGTLTQLIRKHQEFGLFSWDENPGQVHPDIAQHRIDTRDAKPINFPPRRQAPHKRRQTAEETQQMLECGVIEPSRSPWAALVELQYKNREKVFATWRFAILCVEFSLGSCVVVGKRNPATSGVRYLCPRLPLLPNRTMVDHGALPMVDAVFRVAFTRLAVCAHAVDHGVLTMAMVHAVVVLGSLAAVAATLAASMVTRPRSRPLVRRRGHLGRLHGHRAAAAATLAALAHLHGSRGRRRGHLGRLGPPPWFTRPPPRPLGRRGGHLGHLHGHAAPASEGVSEVSESLEFPAGP</sequence>
<evidence type="ECO:0000313" key="4">
    <source>
        <dbReference type="Proteomes" id="UP000673691"/>
    </source>
</evidence>
<keyword evidence="2" id="KW-1133">Transmembrane helix</keyword>
<dbReference type="OrthoDB" id="6776860at2759"/>
<feature type="region of interest" description="Disordered" evidence="1">
    <location>
        <begin position="48"/>
        <end position="71"/>
    </location>
</feature>
<keyword evidence="2" id="KW-0812">Transmembrane</keyword>
<dbReference type="InterPro" id="IPR043502">
    <property type="entry name" value="DNA/RNA_pol_sf"/>
</dbReference>
<evidence type="ECO:0000313" key="3">
    <source>
        <dbReference type="EMBL" id="KAG5463674.1"/>
    </source>
</evidence>
<evidence type="ECO:0000256" key="2">
    <source>
        <dbReference type="SAM" id="Phobius"/>
    </source>
</evidence>
<dbReference type="Gene3D" id="3.10.10.10">
    <property type="entry name" value="HIV Type 1 Reverse Transcriptase, subunit A, domain 1"/>
    <property type="match status" value="1"/>
</dbReference>
<proteinExistence type="predicted"/>
<feature type="region of interest" description="Disordered" evidence="1">
    <location>
        <begin position="247"/>
        <end position="305"/>
    </location>
</feature>
<accession>A0A8H8DM61</accession>
<feature type="compositionally biased region" description="Low complexity" evidence="1">
    <location>
        <begin position="284"/>
        <end position="305"/>
    </location>
</feature>
<feature type="compositionally biased region" description="Basic residues" evidence="1">
    <location>
        <begin position="271"/>
        <end position="283"/>
    </location>
</feature>
<dbReference type="Proteomes" id="UP000673691">
    <property type="component" value="Unassembled WGS sequence"/>
</dbReference>
<keyword evidence="2" id="KW-0472">Membrane</keyword>